<organism evidence="2 3">
    <name type="scientific">[Clostridium] leptum DSM 753</name>
    <dbReference type="NCBI Taxonomy" id="428125"/>
    <lineage>
        <taxon>Bacteria</taxon>
        <taxon>Bacillati</taxon>
        <taxon>Bacillota</taxon>
        <taxon>Clostridia</taxon>
        <taxon>Eubacteriales</taxon>
        <taxon>Oscillospiraceae</taxon>
        <taxon>Oscillospiraceae incertae sedis</taxon>
    </lineage>
</organism>
<feature type="transmembrane region" description="Helical" evidence="1">
    <location>
        <begin position="15"/>
        <end position="31"/>
    </location>
</feature>
<proteinExistence type="predicted"/>
<accession>A7VRU1</accession>
<keyword evidence="1" id="KW-1133">Transmembrane helix</keyword>
<sequence>MFCHVLAAGFYRQRIYYITFCFLLKGFRLKIRKFMFHVKHKLSNI</sequence>
<comment type="caution">
    <text evidence="2">The sequence shown here is derived from an EMBL/GenBank/DDBJ whole genome shotgun (WGS) entry which is preliminary data.</text>
</comment>
<dbReference type="EMBL" id="ABCB02000017">
    <property type="protein sequence ID" value="EDO61771.1"/>
    <property type="molecule type" value="Genomic_DNA"/>
</dbReference>
<evidence type="ECO:0000256" key="1">
    <source>
        <dbReference type="SAM" id="Phobius"/>
    </source>
</evidence>
<dbReference type="AlphaFoldDB" id="A7VRU1"/>
<gene>
    <name evidence="2" type="ORF">CLOLEP_01275</name>
</gene>
<evidence type="ECO:0000313" key="3">
    <source>
        <dbReference type="Proteomes" id="UP000003490"/>
    </source>
</evidence>
<reference evidence="2 3" key="2">
    <citation type="submission" date="2007-08" db="EMBL/GenBank/DDBJ databases">
        <authorList>
            <person name="Fulton L."/>
            <person name="Clifton S."/>
            <person name="Fulton B."/>
            <person name="Xu J."/>
            <person name="Minx P."/>
            <person name="Pepin K.H."/>
            <person name="Johnson M."/>
            <person name="Thiruvilangam P."/>
            <person name="Bhonagiri V."/>
            <person name="Nash W.E."/>
            <person name="Wang C."/>
            <person name="Mardis E.R."/>
            <person name="Wilson R.K."/>
        </authorList>
    </citation>
    <scope>NUCLEOTIDE SEQUENCE [LARGE SCALE GENOMIC DNA]</scope>
    <source>
        <strain evidence="2 3">DSM 753</strain>
    </source>
</reference>
<evidence type="ECO:0000313" key="2">
    <source>
        <dbReference type="EMBL" id="EDO61771.1"/>
    </source>
</evidence>
<protein>
    <submittedName>
        <fullName evidence="2">Uncharacterized protein</fullName>
    </submittedName>
</protein>
<name>A7VRU1_9FIRM</name>
<keyword evidence="1" id="KW-0472">Membrane</keyword>
<keyword evidence="1" id="KW-0812">Transmembrane</keyword>
<dbReference type="Proteomes" id="UP000003490">
    <property type="component" value="Unassembled WGS sequence"/>
</dbReference>
<reference evidence="2 3" key="1">
    <citation type="submission" date="2007-08" db="EMBL/GenBank/DDBJ databases">
        <title>Draft genome sequence of Clostridium leptum (DSM 753).</title>
        <authorList>
            <person name="Sudarsanam P."/>
            <person name="Ley R."/>
            <person name="Guruge J."/>
            <person name="Turnbaugh P.J."/>
            <person name="Mahowald M."/>
            <person name="Liep D."/>
            <person name="Gordon J."/>
        </authorList>
    </citation>
    <scope>NUCLEOTIDE SEQUENCE [LARGE SCALE GENOMIC DNA]</scope>
    <source>
        <strain evidence="2 3">DSM 753</strain>
    </source>
</reference>
<dbReference type="HOGENOM" id="CLU_3198112_0_0_9"/>